<dbReference type="GO" id="GO:0006887">
    <property type="term" value="P:exocytosis"/>
    <property type="evidence" value="ECO:0007669"/>
    <property type="project" value="InterPro"/>
</dbReference>
<organism evidence="2 3">
    <name type="scientific">Bison bison bison</name>
    <name type="common">North American plains bison</name>
    <dbReference type="NCBI Taxonomy" id="43346"/>
    <lineage>
        <taxon>Eukaryota</taxon>
        <taxon>Metazoa</taxon>
        <taxon>Chordata</taxon>
        <taxon>Craniata</taxon>
        <taxon>Vertebrata</taxon>
        <taxon>Euteleostomi</taxon>
        <taxon>Mammalia</taxon>
        <taxon>Eutheria</taxon>
        <taxon>Laurasiatheria</taxon>
        <taxon>Artiodactyla</taxon>
        <taxon>Ruminantia</taxon>
        <taxon>Pecora</taxon>
        <taxon>Bovidae</taxon>
        <taxon>Bovinae</taxon>
        <taxon>Bison</taxon>
    </lineage>
</organism>
<reference evidence="3" key="1">
    <citation type="submission" date="2025-08" db="UniProtKB">
        <authorList>
            <consortium name="RefSeq"/>
        </authorList>
    </citation>
    <scope>IDENTIFICATION</scope>
    <source>
        <tissue evidence="3">Blood</tissue>
    </source>
</reference>
<dbReference type="GO" id="GO:0051601">
    <property type="term" value="P:exocyst localization"/>
    <property type="evidence" value="ECO:0007669"/>
    <property type="project" value="TreeGrafter"/>
</dbReference>
<evidence type="ECO:0000256" key="1">
    <source>
        <dbReference type="SAM" id="MobiDB-lite"/>
    </source>
</evidence>
<protein>
    <submittedName>
        <fullName evidence="3">Tumor necrosis factor alpha-induced protein 2-like</fullName>
    </submittedName>
</protein>
<sequence>MLKMLTFFQGLPGQQPVSGAPDFPRSAQKLPSTSEAESEASMSEASSEDLVPSLEAEVATDRDEEEAGKKKKKSKGLATMISVFTKGRKKKGQPSLSETEGESESSPRPPAQLPTGRRQPPPQAGRVWAGWGLIGVDAPLTGTEWAGHVGVYVRELMARALELESNRWTNDEAPQRLDGHCHSELAIDIIQIISQGQAKAESITLDLGAQIKPLLLEELARFLRSYQRAFDGFLERCRQLRNYRANVIANINNCLPFRGPAHSPTQELLEAVHLHLVKEYIARLCKRRLVLKTAEQQQQLAGHVQANAQLIQQFCTQSVSPRPPPQPPTAVGCPRAPSSSRARTASLGLSKPDQVRPEPRPTVIKWSPTSYPAVFRHQDARRYKTDQAF</sequence>
<dbReference type="Pfam" id="PF06046">
    <property type="entry name" value="Sec6"/>
    <property type="match status" value="1"/>
</dbReference>
<dbReference type="GO" id="GO:0000149">
    <property type="term" value="F:SNARE binding"/>
    <property type="evidence" value="ECO:0007669"/>
    <property type="project" value="TreeGrafter"/>
</dbReference>
<accession>A0A6P3GYD5</accession>
<proteinExistence type="predicted"/>
<evidence type="ECO:0000313" key="2">
    <source>
        <dbReference type="Proteomes" id="UP000515208"/>
    </source>
</evidence>
<dbReference type="GeneID" id="104983891"/>
<dbReference type="RefSeq" id="XP_010831717.1">
    <property type="nucleotide sequence ID" value="XM_010833415.1"/>
</dbReference>
<dbReference type="PANTHER" id="PTHR21292">
    <property type="entry name" value="EXOCYST COMPLEX COMPONENT SEC6-RELATED"/>
    <property type="match status" value="1"/>
</dbReference>
<feature type="region of interest" description="Disordered" evidence="1">
    <location>
        <begin position="317"/>
        <end position="366"/>
    </location>
</feature>
<feature type="compositionally biased region" description="Low complexity" evidence="1">
    <location>
        <begin position="334"/>
        <end position="346"/>
    </location>
</feature>
<keyword evidence="2" id="KW-1185">Reference proteome</keyword>
<dbReference type="Proteomes" id="UP000515208">
    <property type="component" value="Unplaced"/>
</dbReference>
<dbReference type="PANTHER" id="PTHR21292:SF4">
    <property type="entry name" value="TUMOR NECROSIS FACTOR ALPHA-INDUCED PROTEIN 2"/>
    <property type="match status" value="1"/>
</dbReference>
<gene>
    <name evidence="3" type="primary">LOC104983891</name>
</gene>
<dbReference type="KEGG" id="bbis:104983891"/>
<dbReference type="GO" id="GO:0000145">
    <property type="term" value="C:exocyst"/>
    <property type="evidence" value="ECO:0007669"/>
    <property type="project" value="InterPro"/>
</dbReference>
<evidence type="ECO:0000313" key="3">
    <source>
        <dbReference type="RefSeq" id="XP_010831717.1"/>
    </source>
</evidence>
<dbReference type="AlphaFoldDB" id="A0A6P3GYD5"/>
<dbReference type="InterPro" id="IPR010326">
    <property type="entry name" value="EXOC3/Sec6"/>
</dbReference>
<feature type="region of interest" description="Disordered" evidence="1">
    <location>
        <begin position="9"/>
        <end position="126"/>
    </location>
</feature>
<feature type="compositionally biased region" description="Low complexity" evidence="1">
    <location>
        <begin position="32"/>
        <end position="45"/>
    </location>
</feature>
<name>A0A6P3GYD5_BISBB</name>